<name>A0A5E4PIB6_9COXI</name>
<accession>A0A5E4PIB6</accession>
<reference evidence="2 3" key="1">
    <citation type="submission" date="2019-08" db="EMBL/GenBank/DDBJ databases">
        <authorList>
            <person name="Guy L."/>
        </authorList>
    </citation>
    <scope>NUCLEOTIDE SEQUENCE [LARGE SCALE GENOMIC DNA]</scope>
    <source>
        <strain evidence="2 3">SGT-108</strain>
    </source>
</reference>
<feature type="transmembrane region" description="Helical" evidence="1">
    <location>
        <begin position="69"/>
        <end position="86"/>
    </location>
</feature>
<dbReference type="Proteomes" id="UP000324194">
    <property type="component" value="Chromosome 1"/>
</dbReference>
<gene>
    <name evidence="2" type="ORF">AQUSIP_21160</name>
</gene>
<evidence type="ECO:0008006" key="4">
    <source>
        <dbReference type="Google" id="ProtNLM"/>
    </source>
</evidence>
<sequence>MFFLYKECPGIDMDSIFTSTIRRFIYLVLVAFAACVLWRLFCHQEGYWLVWAVLLCSLVTQGDSFRQRLINIIITGLAAAFVVFGAGCIRDLPLLPGLYILIVTAVCVYISQQHAEYFLQAFIVNLFAVLASAMPASFADNAARLFFISAGMAVALVFQIIFYPYFIRDELRSYVIITLRSLERLNREIFSCFLDAEYSDNIYLYERRIHNAKNRYMQSINRLRDITGLVESRSSQGAVIIYQNILQTLDLLYDNMLDYSQLRRRVSDFTTLSLCSRELSEISQEIEKSIAGVAAHFANKKYYPGMDMLSRGIGRLESNYYNVLQVASREPLPFLFFMDSLQAFGKTMEVLFSIKWPSTEHYS</sequence>
<keyword evidence="3" id="KW-1185">Reference proteome</keyword>
<organism evidence="2 3">
    <name type="scientific">Aquicella siphonis</name>
    <dbReference type="NCBI Taxonomy" id="254247"/>
    <lineage>
        <taxon>Bacteria</taxon>
        <taxon>Pseudomonadati</taxon>
        <taxon>Pseudomonadota</taxon>
        <taxon>Gammaproteobacteria</taxon>
        <taxon>Legionellales</taxon>
        <taxon>Coxiellaceae</taxon>
        <taxon>Aquicella</taxon>
    </lineage>
</organism>
<keyword evidence="1" id="KW-1133">Transmembrane helix</keyword>
<evidence type="ECO:0000313" key="3">
    <source>
        <dbReference type="Proteomes" id="UP000324194"/>
    </source>
</evidence>
<evidence type="ECO:0000256" key="1">
    <source>
        <dbReference type="SAM" id="Phobius"/>
    </source>
</evidence>
<feature type="transmembrane region" description="Helical" evidence="1">
    <location>
        <begin position="145"/>
        <end position="166"/>
    </location>
</feature>
<dbReference type="AlphaFoldDB" id="A0A5E4PIB6"/>
<protein>
    <recommendedName>
        <fullName evidence="4">Inner membrane protein YccS</fullName>
    </recommendedName>
</protein>
<evidence type="ECO:0000313" key="2">
    <source>
        <dbReference type="EMBL" id="VVC76789.1"/>
    </source>
</evidence>
<proteinExistence type="predicted"/>
<keyword evidence="1" id="KW-0472">Membrane</keyword>
<dbReference type="EMBL" id="LR699119">
    <property type="protein sequence ID" value="VVC76789.1"/>
    <property type="molecule type" value="Genomic_DNA"/>
</dbReference>
<keyword evidence="1" id="KW-0812">Transmembrane</keyword>
<feature type="transmembrane region" description="Helical" evidence="1">
    <location>
        <begin position="92"/>
        <end position="110"/>
    </location>
</feature>
<feature type="transmembrane region" description="Helical" evidence="1">
    <location>
        <begin position="117"/>
        <end position="139"/>
    </location>
</feature>
<feature type="transmembrane region" description="Helical" evidence="1">
    <location>
        <begin position="21"/>
        <end position="40"/>
    </location>
</feature>
<dbReference type="PROSITE" id="PS51257">
    <property type="entry name" value="PROKAR_LIPOPROTEIN"/>
    <property type="match status" value="1"/>
</dbReference>
<dbReference type="KEGG" id="asip:AQUSIP_21160"/>